<dbReference type="RefSeq" id="WP_208917480.1">
    <property type="nucleotide sequence ID" value="NZ_LT840184.1"/>
</dbReference>
<dbReference type="Gene3D" id="2.60.120.260">
    <property type="entry name" value="Galactose-binding domain-like"/>
    <property type="match status" value="1"/>
</dbReference>
<accession>A0A1X7GBC0</accession>
<dbReference type="Gene3D" id="3.30.457.10">
    <property type="entry name" value="Copper amine oxidase-like, N-terminal domain"/>
    <property type="match status" value="1"/>
</dbReference>
<gene>
    <name evidence="3" type="ORF">SAMN05661091_0334</name>
</gene>
<name>A0A1X7GBC0_9BACL</name>
<dbReference type="Pfam" id="PF07833">
    <property type="entry name" value="Cu_amine_oxidN1"/>
    <property type="match status" value="1"/>
</dbReference>
<evidence type="ECO:0000313" key="3">
    <source>
        <dbReference type="EMBL" id="SMF67112.1"/>
    </source>
</evidence>
<dbReference type="AlphaFoldDB" id="A0A1X7GBC0"/>
<dbReference type="PANTHER" id="PTHR40446">
    <property type="entry name" value="N-ACETYLGLUCOSAMINE-1-PHOSPHODIESTER ALPHA-N-ACETYLGLUCOSAMINIDASE"/>
    <property type="match status" value="1"/>
</dbReference>
<organism evidence="3 4">
    <name type="scientific">Paenibacillus uliginis N3/975</name>
    <dbReference type="NCBI Taxonomy" id="1313296"/>
    <lineage>
        <taxon>Bacteria</taxon>
        <taxon>Bacillati</taxon>
        <taxon>Bacillota</taxon>
        <taxon>Bacilli</taxon>
        <taxon>Bacillales</taxon>
        <taxon>Paenibacillaceae</taxon>
        <taxon>Paenibacillus</taxon>
    </lineage>
</organism>
<dbReference type="InterPro" id="IPR012854">
    <property type="entry name" value="Cu_amine_oxidase-like_N"/>
</dbReference>
<evidence type="ECO:0000259" key="1">
    <source>
        <dbReference type="Pfam" id="PF07833"/>
    </source>
</evidence>
<reference evidence="3 4" key="1">
    <citation type="submission" date="2017-04" db="EMBL/GenBank/DDBJ databases">
        <authorList>
            <person name="Afonso C.L."/>
            <person name="Miller P.J."/>
            <person name="Scott M.A."/>
            <person name="Spackman E."/>
            <person name="Goraichik I."/>
            <person name="Dimitrov K.M."/>
            <person name="Suarez D.L."/>
            <person name="Swayne D.E."/>
        </authorList>
    </citation>
    <scope>NUCLEOTIDE SEQUENCE [LARGE SCALE GENOMIC DNA]</scope>
    <source>
        <strain evidence="3 4">N3/975</strain>
    </source>
</reference>
<protein>
    <submittedName>
        <fullName evidence="3">Copper amine oxidase N-terminal domain-containing protein</fullName>
    </submittedName>
</protein>
<sequence length="899" mass="94836">MMRKEELNPSQRGHSGKKWLVITLAGVIWIGPVLGNGIPVLNGPLSSSVVEAASSSAKKLSEEIITSGAILMNYQFTTGSQKSLANVIRVDLKNPNVKLDVMTGKEGYFTTRQSTGGMAKENGAVAAINGDFFNTGAQGAPMGGQVSGGLLMSTPSVLKGMYAFAVTKDGTPMVDEFTFSGSFTAENGEKFTLAGMNKSAYVPEGTSSTFSHLNAAYIYTSAWKAVERPTNSSTTPTEVMVKDGVITEISDKASIQKSIPEGSFILRTHGTAANFVKNNLEVGQKLTADYSLVSKKTGKQINPESLQIMIGGHTILVNDGKAASFSRDVSSIGGYRARTAVGYSKDGRYAYLIATEKHSGSAGMSLGQLQSFMTQIGVWKGLNLDGGGSTTMVNRPLAEMNTTLTFNTEYGTAQRSIVNALGVFSTAPKGSLKGFKVSGDTTLLIGQTGSYQLKGYDTYYNPVDMQSVNPTWKSSNGNIKVSGQNVKAVSSGTSTVTAVSGNAKATMQVQVLGGGDVASLKVGTAAAPLAAGTTVSVPITATLNNGKSIEVPGSALKWEFIGFNGKVTDGRLTVSSVNTNTKVGYAIARYDGFSTVVILSAAGESTWENFENVSYPINFTTNVSGVTGNASVVKGSGTHANSKVLKLDYDMNGGIGQKVYAYAQLNNSTGKTIPAAATAMTLDVEGDNSLNWLRAELKDNNGKTVYVDLAKVIDWTGWKTLSIDLSGYNIAFPAQLKRMYVVNVEEGQDERALTGSVSFDDIRFTMPALSSDAGLPTGTAVMTIGQKSLTMNGKKVAIDSAPILKNGTTYVPIKHVLDAFGGQAKWNSSAQRVTVLRGGKLMDLTVGKKDFVLNGKRISAAVAPIISGGRTLVPLRLVSEQLGLNVKWDKNTKTVTIKS</sequence>
<dbReference type="PANTHER" id="PTHR40446:SF2">
    <property type="entry name" value="N-ACETYLGLUCOSAMINE-1-PHOSPHODIESTER ALPHA-N-ACETYLGLUCOSAMINIDASE"/>
    <property type="match status" value="1"/>
</dbReference>
<dbReference type="EMBL" id="LT840184">
    <property type="protein sequence ID" value="SMF67112.1"/>
    <property type="molecule type" value="Genomic_DNA"/>
</dbReference>
<proteinExistence type="predicted"/>
<dbReference type="Proteomes" id="UP000192940">
    <property type="component" value="Chromosome I"/>
</dbReference>
<dbReference type="InterPro" id="IPR018711">
    <property type="entry name" value="NAGPA"/>
</dbReference>
<evidence type="ECO:0000313" key="4">
    <source>
        <dbReference type="Proteomes" id="UP000192940"/>
    </source>
</evidence>
<dbReference type="Pfam" id="PF09992">
    <property type="entry name" value="NAGPA"/>
    <property type="match status" value="1"/>
</dbReference>
<keyword evidence="4" id="KW-1185">Reference proteome</keyword>
<feature type="domain" description="Phosphodiester glycosidase" evidence="2">
    <location>
        <begin position="239"/>
        <end position="424"/>
    </location>
</feature>
<dbReference type="STRING" id="1313296.SAMN05661091_0334"/>
<feature type="domain" description="Copper amine oxidase-like N-terminal" evidence="1">
    <location>
        <begin position="791"/>
        <end position="897"/>
    </location>
</feature>
<evidence type="ECO:0000259" key="2">
    <source>
        <dbReference type="Pfam" id="PF09992"/>
    </source>
</evidence>
<dbReference type="SUPFAM" id="SSF55383">
    <property type="entry name" value="Copper amine oxidase, domain N"/>
    <property type="match status" value="1"/>
</dbReference>
<dbReference type="Gene3D" id="2.60.40.1080">
    <property type="match status" value="1"/>
</dbReference>
<dbReference type="InterPro" id="IPR036582">
    <property type="entry name" value="Mao_N_sf"/>
</dbReference>